<sequence>MVIKSRWNIPIDNSSLQQWIFGSSKGPLPDRKTIIDAERPDTHFLTFTEYRLLAKRVGLGLQQAGLKPGDRVLVFSGNNLYFPSVFLGVLMAGGIFTGANPTFVAREVAYQLRDSGATFMFAAKGSLDIALQAAEEAGLSKDSVFIFDADTDARAEKPTPGVNGRQKGARHWTELIQAGTAQAESWDWVEPSDAASTTCCLNYSSGTTGVPKGVEISHRSYVANCTQVLFVAKLDPEHDVKRDRARALAFLPMYHAYGQTYFVANYARQGTPIYVMPQFDFMKMLQYIQKYRITTLACVPPIIVALAKHPASRQFDLSSVETVGSGAAPLSHEVMTECQSLFTKNEVVISQGWGMTETTCTTLAWDSRVDAGAGVGELYPNMSAKLMELDGKTEILEANKPGEIWVSGPTLLRGYWRKPEATRETVVTDPDGTRWLRTGDIAHCEDYRTGTIWHIVDRIKELIKVKGNQVAPAELEGLLLEHPAVADVGVIGVTIEGEEVPRAYIQKSQGAKATEKEIAEWMAEKVTRYKRLKGGVVFVDAIPKNPGPANETRLVKLGQGQQIRSKATASRTRRSLNIAPHPSFLASDSRQQQDHIIFNPPASAPSVYHTPFKFLPKTDPRRRANLAKIFESHFAPPATTTPGGAETTTTTADLPSVRGLHKPNPAFDARGPITKSEVEEMRRLREEDPHKWDVRALSDKYAIPHIFVMMCCQAPKEKLEFERKKMELIRQRWGPIRAKAKEDRHRRTQMLYRGEI</sequence>
<dbReference type="Pfam" id="PF00501">
    <property type="entry name" value="AMP-binding"/>
    <property type="match status" value="1"/>
</dbReference>
<feature type="domain" description="AMP-binding enzyme C-terminal" evidence="3">
    <location>
        <begin position="474"/>
        <end position="545"/>
    </location>
</feature>
<protein>
    <recommendedName>
        <fullName evidence="6">4-coumarate-CoA ligase</fullName>
    </recommendedName>
</protein>
<dbReference type="PANTHER" id="PTHR24096:SF424">
    <property type="entry name" value="ACETYL-COA SYNTHETASE-LIKE PROTEIN-RELATED"/>
    <property type="match status" value="1"/>
</dbReference>
<evidence type="ECO:0000259" key="2">
    <source>
        <dbReference type="Pfam" id="PF00501"/>
    </source>
</evidence>
<proteinExistence type="predicted"/>
<dbReference type="Pfam" id="PF12824">
    <property type="entry name" value="MRP-L20"/>
    <property type="match status" value="1"/>
</dbReference>
<evidence type="ECO:0000256" key="1">
    <source>
        <dbReference type="SAM" id="MobiDB-lite"/>
    </source>
</evidence>
<comment type="caution">
    <text evidence="4">The sequence shown here is derived from an EMBL/GenBank/DDBJ whole genome shotgun (WGS) entry which is preliminary data.</text>
</comment>
<evidence type="ECO:0000313" key="4">
    <source>
        <dbReference type="EMBL" id="KAK7707375.1"/>
    </source>
</evidence>
<dbReference type="EMBL" id="JAKNSF020000202">
    <property type="protein sequence ID" value="KAK7707375.1"/>
    <property type="molecule type" value="Genomic_DNA"/>
</dbReference>
<dbReference type="InterPro" id="IPR020845">
    <property type="entry name" value="AMP-binding_CS"/>
</dbReference>
<dbReference type="PANTHER" id="PTHR24096">
    <property type="entry name" value="LONG-CHAIN-FATTY-ACID--COA LIGASE"/>
    <property type="match status" value="1"/>
</dbReference>
<dbReference type="InterPro" id="IPR000873">
    <property type="entry name" value="AMP-dep_synth/lig_dom"/>
</dbReference>
<dbReference type="SUPFAM" id="SSF56801">
    <property type="entry name" value="Acetyl-CoA synthetase-like"/>
    <property type="match status" value="1"/>
</dbReference>
<feature type="domain" description="AMP-dependent synthetase/ligase" evidence="2">
    <location>
        <begin position="29"/>
        <end position="416"/>
    </location>
</feature>
<feature type="compositionally biased region" description="Low complexity" evidence="1">
    <location>
        <begin position="635"/>
        <end position="652"/>
    </location>
</feature>
<evidence type="ECO:0000259" key="3">
    <source>
        <dbReference type="Pfam" id="PF13193"/>
    </source>
</evidence>
<reference evidence="4 5" key="1">
    <citation type="submission" date="2024-02" db="EMBL/GenBank/DDBJ databases">
        <title>De novo assembly and annotation of 12 fungi associated with fruit tree decline syndrome in Ontario, Canada.</title>
        <authorList>
            <person name="Sulman M."/>
            <person name="Ellouze W."/>
            <person name="Ilyukhin E."/>
        </authorList>
    </citation>
    <scope>NUCLEOTIDE SEQUENCE [LARGE SCALE GENOMIC DNA]</scope>
    <source>
        <strain evidence="4 5">M169</strain>
    </source>
</reference>
<accession>A0ABR1NMM4</accession>
<dbReference type="InterPro" id="IPR025110">
    <property type="entry name" value="AMP-bd_C"/>
</dbReference>
<dbReference type="Pfam" id="PF13193">
    <property type="entry name" value="AMP-binding_C"/>
    <property type="match status" value="1"/>
</dbReference>
<keyword evidence="5" id="KW-1185">Reference proteome</keyword>
<dbReference type="Gene3D" id="3.40.50.12780">
    <property type="entry name" value="N-terminal domain of ligase-like"/>
    <property type="match status" value="1"/>
</dbReference>
<name>A0ABR1NMM4_DIAER</name>
<dbReference type="PROSITE" id="PS00455">
    <property type="entry name" value="AMP_BINDING"/>
    <property type="match status" value="1"/>
</dbReference>
<gene>
    <name evidence="4" type="ORF">SLS63_013761</name>
</gene>
<dbReference type="Proteomes" id="UP001430848">
    <property type="component" value="Unassembled WGS sequence"/>
</dbReference>
<dbReference type="InterPro" id="IPR045851">
    <property type="entry name" value="AMP-bd_C_sf"/>
</dbReference>
<evidence type="ECO:0008006" key="6">
    <source>
        <dbReference type="Google" id="ProtNLM"/>
    </source>
</evidence>
<feature type="region of interest" description="Disordered" evidence="1">
    <location>
        <begin position="634"/>
        <end position="671"/>
    </location>
</feature>
<dbReference type="InterPro" id="IPR042099">
    <property type="entry name" value="ANL_N_sf"/>
</dbReference>
<organism evidence="4 5">
    <name type="scientific">Diaporthe eres</name>
    <name type="common">Phomopsis oblonga</name>
    <dbReference type="NCBI Taxonomy" id="83184"/>
    <lineage>
        <taxon>Eukaryota</taxon>
        <taxon>Fungi</taxon>
        <taxon>Dikarya</taxon>
        <taxon>Ascomycota</taxon>
        <taxon>Pezizomycotina</taxon>
        <taxon>Sordariomycetes</taxon>
        <taxon>Sordariomycetidae</taxon>
        <taxon>Diaporthales</taxon>
        <taxon>Diaporthaceae</taxon>
        <taxon>Diaporthe</taxon>
        <taxon>Diaporthe eres species complex</taxon>
    </lineage>
</organism>
<evidence type="ECO:0000313" key="5">
    <source>
        <dbReference type="Proteomes" id="UP001430848"/>
    </source>
</evidence>
<dbReference type="CDD" id="cd05911">
    <property type="entry name" value="Firefly_Luc_like"/>
    <property type="match status" value="1"/>
</dbReference>
<dbReference type="Gene3D" id="3.30.300.30">
    <property type="match status" value="1"/>
</dbReference>